<dbReference type="InterPro" id="IPR021527">
    <property type="entry name" value="DUF2795"/>
</dbReference>
<feature type="compositionally biased region" description="Basic and acidic residues" evidence="1">
    <location>
        <begin position="51"/>
        <end position="68"/>
    </location>
</feature>
<sequence>MFGHARPGTNRPKVRREDEPIMAEQSDKHGARLDEQIERETQGMVSGGHPTHAEEFKETEPFSDDHPADPAAAAGAPREGSPPGMSANDVEGRSALARLLTGVRFPARPNELTRHAAEADAPGDTVEALRTLPKREYENVADVAEQLGYGREERRY</sequence>
<evidence type="ECO:0000256" key="1">
    <source>
        <dbReference type="SAM" id="MobiDB-lite"/>
    </source>
</evidence>
<feature type="region of interest" description="Disordered" evidence="1">
    <location>
        <begin position="1"/>
        <end position="93"/>
    </location>
</feature>
<dbReference type="AlphaFoldDB" id="A0A543IE69"/>
<proteinExistence type="predicted"/>
<evidence type="ECO:0000313" key="3">
    <source>
        <dbReference type="Proteomes" id="UP000316706"/>
    </source>
</evidence>
<gene>
    <name evidence="2" type="ORF">FHX41_2552</name>
</gene>
<evidence type="ECO:0000313" key="2">
    <source>
        <dbReference type="EMBL" id="TQM68877.1"/>
    </source>
</evidence>
<accession>A0A543IE69</accession>
<feature type="compositionally biased region" description="Low complexity" evidence="1">
    <location>
        <begin position="69"/>
        <end position="84"/>
    </location>
</feature>
<feature type="compositionally biased region" description="Basic and acidic residues" evidence="1">
    <location>
        <begin position="15"/>
        <end position="41"/>
    </location>
</feature>
<keyword evidence="3" id="KW-1185">Reference proteome</keyword>
<dbReference type="Proteomes" id="UP000316706">
    <property type="component" value="Unassembled WGS sequence"/>
</dbReference>
<organism evidence="2 3">
    <name type="scientific">Actinomadura hallensis</name>
    <dbReference type="NCBI Taxonomy" id="337895"/>
    <lineage>
        <taxon>Bacteria</taxon>
        <taxon>Bacillati</taxon>
        <taxon>Actinomycetota</taxon>
        <taxon>Actinomycetes</taxon>
        <taxon>Streptosporangiales</taxon>
        <taxon>Thermomonosporaceae</taxon>
        <taxon>Actinomadura</taxon>
    </lineage>
</organism>
<dbReference type="EMBL" id="VFPO01000001">
    <property type="protein sequence ID" value="TQM68877.1"/>
    <property type="molecule type" value="Genomic_DNA"/>
</dbReference>
<protein>
    <submittedName>
        <fullName evidence="2">Uncharacterized protein DUF2795</fullName>
    </submittedName>
</protein>
<dbReference type="Pfam" id="PF11387">
    <property type="entry name" value="DUF2795"/>
    <property type="match status" value="1"/>
</dbReference>
<comment type="caution">
    <text evidence="2">The sequence shown here is derived from an EMBL/GenBank/DDBJ whole genome shotgun (WGS) entry which is preliminary data.</text>
</comment>
<name>A0A543IE69_9ACTN</name>
<reference evidence="2 3" key="1">
    <citation type="submission" date="2019-06" db="EMBL/GenBank/DDBJ databases">
        <title>Sequencing the genomes of 1000 actinobacteria strains.</title>
        <authorList>
            <person name="Klenk H.-P."/>
        </authorList>
    </citation>
    <scope>NUCLEOTIDE SEQUENCE [LARGE SCALE GENOMIC DNA]</scope>
    <source>
        <strain evidence="2 3">DSM 45043</strain>
    </source>
</reference>